<accession>A0A8J5HVP2</accession>
<dbReference type="Proteomes" id="UP000734854">
    <property type="component" value="Unassembled WGS sequence"/>
</dbReference>
<sequence>MACQSFNMQNTLARQVIDAKFSVLSKAATISYRRQGWGKIILSRGGVACSAIQESSTASAVTEVKKEDEVAKAAATPTPAEKATPQKAQKPNAKPLPEMMEEEVIPALKETLEAQEDITDIEISFQDNRVCPKGFSLSSYGSGVSTVEPFLIDEKRITGKQVVFWVSKRLAAQGIIPVWSE</sequence>
<proteinExistence type="predicted"/>
<dbReference type="InterPro" id="IPR021374">
    <property type="entry name" value="DUF2996"/>
</dbReference>
<reference evidence="2 3" key="1">
    <citation type="submission" date="2020-08" db="EMBL/GenBank/DDBJ databases">
        <title>Plant Genome Project.</title>
        <authorList>
            <person name="Zhang R.-G."/>
        </authorList>
    </citation>
    <scope>NUCLEOTIDE SEQUENCE [LARGE SCALE GENOMIC DNA]</scope>
    <source>
        <tissue evidence="2">Rhizome</tissue>
    </source>
</reference>
<name>A0A8J5HVP2_ZINOF</name>
<dbReference type="AlphaFoldDB" id="A0A8J5HVP2"/>
<dbReference type="PANTHER" id="PTHR36341:SF3">
    <property type="entry name" value="DUF2996 FAMILY PROTEIN"/>
    <property type="match status" value="1"/>
</dbReference>
<evidence type="ECO:0000256" key="1">
    <source>
        <dbReference type="SAM" id="MobiDB-lite"/>
    </source>
</evidence>
<comment type="caution">
    <text evidence="2">The sequence shown here is derived from an EMBL/GenBank/DDBJ whole genome shotgun (WGS) entry which is preliminary data.</text>
</comment>
<feature type="region of interest" description="Disordered" evidence="1">
    <location>
        <begin position="70"/>
        <end position="94"/>
    </location>
</feature>
<protein>
    <submittedName>
        <fullName evidence="2">Uncharacterized protein</fullName>
    </submittedName>
</protein>
<dbReference type="Pfam" id="PF11210">
    <property type="entry name" value="DUF2996"/>
    <property type="match status" value="1"/>
</dbReference>
<gene>
    <name evidence="2" type="ORF">ZIOFF_008103</name>
</gene>
<organism evidence="2 3">
    <name type="scientific">Zingiber officinale</name>
    <name type="common">Ginger</name>
    <name type="synonym">Amomum zingiber</name>
    <dbReference type="NCBI Taxonomy" id="94328"/>
    <lineage>
        <taxon>Eukaryota</taxon>
        <taxon>Viridiplantae</taxon>
        <taxon>Streptophyta</taxon>
        <taxon>Embryophyta</taxon>
        <taxon>Tracheophyta</taxon>
        <taxon>Spermatophyta</taxon>
        <taxon>Magnoliopsida</taxon>
        <taxon>Liliopsida</taxon>
        <taxon>Zingiberales</taxon>
        <taxon>Zingiberaceae</taxon>
        <taxon>Zingiber</taxon>
    </lineage>
</organism>
<evidence type="ECO:0000313" key="2">
    <source>
        <dbReference type="EMBL" id="KAG6534218.1"/>
    </source>
</evidence>
<dbReference type="EMBL" id="JACMSC010000002">
    <property type="protein sequence ID" value="KAG6534218.1"/>
    <property type="molecule type" value="Genomic_DNA"/>
</dbReference>
<keyword evidence="3" id="KW-1185">Reference proteome</keyword>
<dbReference type="PANTHER" id="PTHR36341">
    <property type="entry name" value="DUF2996 FAMILY PROTEIN"/>
    <property type="match status" value="1"/>
</dbReference>
<evidence type="ECO:0000313" key="3">
    <source>
        <dbReference type="Proteomes" id="UP000734854"/>
    </source>
</evidence>
<feature type="compositionally biased region" description="Low complexity" evidence="1">
    <location>
        <begin position="72"/>
        <end position="88"/>
    </location>
</feature>